<dbReference type="EnsemblPlants" id="MELO3C032021.2.1">
    <property type="protein sequence ID" value="MELO3C032021.2.1"/>
    <property type="gene ID" value="MELO3C032021.2"/>
</dbReference>
<proteinExistence type="predicted"/>
<name>A0A9I9ECT3_CUCME</name>
<protein>
    <submittedName>
        <fullName evidence="1">Uncharacterized protein</fullName>
    </submittedName>
</protein>
<dbReference type="Gramene" id="MELO3C032021.2.1">
    <property type="protein sequence ID" value="MELO3C032021.2.1"/>
    <property type="gene ID" value="MELO3C032021.2"/>
</dbReference>
<reference evidence="1" key="1">
    <citation type="submission" date="2023-03" db="UniProtKB">
        <authorList>
            <consortium name="EnsemblPlants"/>
        </authorList>
    </citation>
    <scope>IDENTIFICATION</scope>
</reference>
<accession>A0A9I9ECT3</accession>
<evidence type="ECO:0000313" key="1">
    <source>
        <dbReference type="EnsemblPlants" id="MELO3C032021.2.1"/>
    </source>
</evidence>
<dbReference type="AlphaFoldDB" id="A0A9I9ECT3"/>
<sequence length="115" mass="13128">MPSFQANSLKSSLSILIPQTHTNIRNGPSNLRNRTNYNNHLRKPYRTAKTPLNPSRLPLHLPSILFHITRGKAEMYTRQAASKWLKRLSFRSTAFHLTSEAPNLPNVSIFSSRCT</sequence>
<organism evidence="1">
    <name type="scientific">Cucumis melo</name>
    <name type="common">Muskmelon</name>
    <dbReference type="NCBI Taxonomy" id="3656"/>
    <lineage>
        <taxon>Eukaryota</taxon>
        <taxon>Viridiplantae</taxon>
        <taxon>Streptophyta</taxon>
        <taxon>Embryophyta</taxon>
        <taxon>Tracheophyta</taxon>
        <taxon>Spermatophyta</taxon>
        <taxon>Magnoliopsida</taxon>
        <taxon>eudicotyledons</taxon>
        <taxon>Gunneridae</taxon>
        <taxon>Pentapetalae</taxon>
        <taxon>rosids</taxon>
        <taxon>fabids</taxon>
        <taxon>Cucurbitales</taxon>
        <taxon>Cucurbitaceae</taxon>
        <taxon>Benincaseae</taxon>
        <taxon>Cucumis</taxon>
    </lineage>
</organism>